<gene>
    <name evidence="1" type="ORF">CA983_28510</name>
</gene>
<dbReference type="AlphaFoldDB" id="A0A243RUW9"/>
<dbReference type="Proteomes" id="UP000195105">
    <property type="component" value="Unassembled WGS sequence"/>
</dbReference>
<name>A0A243RUW9_9ACTN</name>
<evidence type="ECO:0000313" key="1">
    <source>
        <dbReference type="EMBL" id="OUC98951.1"/>
    </source>
</evidence>
<keyword evidence="2" id="KW-1185">Reference proteome</keyword>
<proteinExistence type="predicted"/>
<protein>
    <recommendedName>
        <fullName evidence="3">IS110 family transposase</fullName>
    </recommendedName>
</protein>
<sequence>MGVLVPPTCCEARGRSPYRDFYLRKRGEGFKHVQAVIALARRRAGVLWALLRDNRAFTPVPPVAQAA</sequence>
<comment type="caution">
    <text evidence="1">The sequence shown here is derived from an EMBL/GenBank/DDBJ whole genome shotgun (WGS) entry which is preliminary data.</text>
</comment>
<reference evidence="1 2" key="1">
    <citation type="submission" date="2017-05" db="EMBL/GenBank/DDBJ databases">
        <title>Biotechnological potential of actinobacteria isolated from South African environments.</title>
        <authorList>
            <person name="Le Roes-Hill M."/>
            <person name="Prins A."/>
            <person name="Durrell K.A."/>
        </authorList>
    </citation>
    <scope>NUCLEOTIDE SEQUENCE [LARGE SCALE GENOMIC DNA]</scope>
    <source>
        <strain evidence="1 2">HMC13</strain>
    </source>
</reference>
<evidence type="ECO:0000313" key="2">
    <source>
        <dbReference type="Proteomes" id="UP000195105"/>
    </source>
</evidence>
<evidence type="ECO:0008006" key="3">
    <source>
        <dbReference type="Google" id="ProtNLM"/>
    </source>
</evidence>
<organism evidence="1 2">
    <name type="scientific">Streptomyces swartbergensis</name>
    <dbReference type="NCBI Taxonomy" id="487165"/>
    <lineage>
        <taxon>Bacteria</taxon>
        <taxon>Bacillati</taxon>
        <taxon>Actinomycetota</taxon>
        <taxon>Actinomycetes</taxon>
        <taxon>Kitasatosporales</taxon>
        <taxon>Streptomycetaceae</taxon>
        <taxon>Streptomyces</taxon>
    </lineage>
</organism>
<accession>A0A243RUW9</accession>
<dbReference type="EMBL" id="NGFN01000219">
    <property type="protein sequence ID" value="OUC98951.1"/>
    <property type="molecule type" value="Genomic_DNA"/>
</dbReference>